<protein>
    <submittedName>
        <fullName evidence="2">Uncharacterized protein</fullName>
    </submittedName>
</protein>
<name>A0A172Z0X3_9PSED</name>
<dbReference type="Proteomes" id="UP000077829">
    <property type="component" value="Chromosome"/>
</dbReference>
<dbReference type="PATRIC" id="fig|219572.3.peg.2630"/>
<evidence type="ECO:0000313" key="3">
    <source>
        <dbReference type="Proteomes" id="UP000077829"/>
    </source>
</evidence>
<reference evidence="2 3" key="1">
    <citation type="submission" date="2016-05" db="EMBL/GenBank/DDBJ databases">
        <title>Complete genome sequence of Pseudomonas antarctica PAMC 27494.</title>
        <authorList>
            <person name="Lee J."/>
        </authorList>
    </citation>
    <scope>NUCLEOTIDE SEQUENCE [LARGE SCALE GENOMIC DNA]</scope>
    <source>
        <strain evidence="2 3">PAMC 27494</strain>
    </source>
</reference>
<dbReference type="RefSeq" id="WP_064452118.1">
    <property type="nucleotide sequence ID" value="NZ_CP015600.1"/>
</dbReference>
<accession>A0A172Z0X3</accession>
<feature type="signal peptide" evidence="1">
    <location>
        <begin position="1"/>
        <end position="18"/>
    </location>
</feature>
<sequence length="185" mass="20347" precursor="true">MKWTSLVLLLGNSMFVCAESKLYNLSPVFNEVDVAEFLSASGARGQTISGYLTGKSGVRYTIPDVCEPEGGDAELTDAYTVKGKRSYFLFTCAWPVQHSGIGLSGVQYETFIYIEKNLASVGKEKELSRILSGYEGKLSEGSSNYAWYVSRKIASEKILELERGRSVDFLKLAQLIVLSRLNDGG</sequence>
<evidence type="ECO:0000313" key="2">
    <source>
        <dbReference type="EMBL" id="ANF85958.1"/>
    </source>
</evidence>
<feature type="chain" id="PRO_5008005334" evidence="1">
    <location>
        <begin position="19"/>
        <end position="185"/>
    </location>
</feature>
<gene>
    <name evidence="2" type="ORF">A7J50_2559</name>
</gene>
<keyword evidence="1" id="KW-0732">Signal</keyword>
<dbReference type="KEGG" id="panr:A7J50_2559"/>
<evidence type="ECO:0000256" key="1">
    <source>
        <dbReference type="SAM" id="SignalP"/>
    </source>
</evidence>
<proteinExistence type="predicted"/>
<dbReference type="EMBL" id="CP015600">
    <property type="protein sequence ID" value="ANF85958.1"/>
    <property type="molecule type" value="Genomic_DNA"/>
</dbReference>
<organism evidence="2 3">
    <name type="scientific">Pseudomonas antarctica</name>
    <dbReference type="NCBI Taxonomy" id="219572"/>
    <lineage>
        <taxon>Bacteria</taxon>
        <taxon>Pseudomonadati</taxon>
        <taxon>Pseudomonadota</taxon>
        <taxon>Gammaproteobacteria</taxon>
        <taxon>Pseudomonadales</taxon>
        <taxon>Pseudomonadaceae</taxon>
        <taxon>Pseudomonas</taxon>
    </lineage>
</organism>
<dbReference type="STRING" id="219572.A7J50_2559"/>
<dbReference type="AlphaFoldDB" id="A0A172Z0X3"/>